<accession>A0A0D2KLL1</accession>
<evidence type="ECO:0000313" key="2">
    <source>
        <dbReference type="Proteomes" id="UP000054270"/>
    </source>
</evidence>
<dbReference type="EMBL" id="KN817642">
    <property type="protein sequence ID" value="KJA15507.1"/>
    <property type="molecule type" value="Genomic_DNA"/>
</dbReference>
<feature type="non-terminal residue" evidence="1">
    <location>
        <position position="278"/>
    </location>
</feature>
<name>A0A0D2KLL1_HYPSF</name>
<gene>
    <name evidence="1" type="ORF">HYPSUDRAFT_58748</name>
</gene>
<proteinExistence type="predicted"/>
<sequence length="278" mass="31134">MESKPPRKSFFTAEERALIRPFQAVYLAAKTSAARKDIAITSILPSLITKWESELPDGENIDTEQASKNILQWIRNNWRLGDSPSKAKLLVKRTDIVWMLHRGKVWEEVATLMDMTDVNENTPGWFKYRMKAIGRVLANMTAEQLAAVDAKKADIAANGFPEEERPMRAAKFANRRLDAAAKAQYLEMGLISITMFGRPVPSSAGNHQTAYEFHENVAELLGVDMPSFESLNRKALKDLKRDFSAYVKKVKAAAGLASDEMAADTVFLKYDEAGYPSI</sequence>
<evidence type="ECO:0000313" key="1">
    <source>
        <dbReference type="EMBL" id="KJA15507.1"/>
    </source>
</evidence>
<protein>
    <submittedName>
        <fullName evidence="1">Uncharacterized protein</fullName>
    </submittedName>
</protein>
<reference evidence="2" key="1">
    <citation type="submission" date="2014-04" db="EMBL/GenBank/DDBJ databases">
        <title>Evolutionary Origins and Diversification of the Mycorrhizal Mutualists.</title>
        <authorList>
            <consortium name="DOE Joint Genome Institute"/>
            <consortium name="Mycorrhizal Genomics Consortium"/>
            <person name="Kohler A."/>
            <person name="Kuo A."/>
            <person name="Nagy L.G."/>
            <person name="Floudas D."/>
            <person name="Copeland A."/>
            <person name="Barry K.W."/>
            <person name="Cichocki N."/>
            <person name="Veneault-Fourrey C."/>
            <person name="LaButti K."/>
            <person name="Lindquist E.A."/>
            <person name="Lipzen A."/>
            <person name="Lundell T."/>
            <person name="Morin E."/>
            <person name="Murat C."/>
            <person name="Riley R."/>
            <person name="Ohm R."/>
            <person name="Sun H."/>
            <person name="Tunlid A."/>
            <person name="Henrissat B."/>
            <person name="Grigoriev I.V."/>
            <person name="Hibbett D.S."/>
            <person name="Martin F."/>
        </authorList>
    </citation>
    <scope>NUCLEOTIDE SEQUENCE [LARGE SCALE GENOMIC DNA]</scope>
    <source>
        <strain evidence="2">FD-334 SS-4</strain>
    </source>
</reference>
<dbReference type="Proteomes" id="UP000054270">
    <property type="component" value="Unassembled WGS sequence"/>
</dbReference>
<keyword evidence="2" id="KW-1185">Reference proteome</keyword>
<organism evidence="1 2">
    <name type="scientific">Hypholoma sublateritium (strain FD-334 SS-4)</name>
    <dbReference type="NCBI Taxonomy" id="945553"/>
    <lineage>
        <taxon>Eukaryota</taxon>
        <taxon>Fungi</taxon>
        <taxon>Dikarya</taxon>
        <taxon>Basidiomycota</taxon>
        <taxon>Agaricomycotina</taxon>
        <taxon>Agaricomycetes</taxon>
        <taxon>Agaricomycetidae</taxon>
        <taxon>Agaricales</taxon>
        <taxon>Agaricineae</taxon>
        <taxon>Strophariaceae</taxon>
        <taxon>Hypholoma</taxon>
    </lineage>
</organism>
<dbReference type="OrthoDB" id="3058329at2759"/>
<dbReference type="AlphaFoldDB" id="A0A0D2KLL1"/>